<evidence type="ECO:0000256" key="1">
    <source>
        <dbReference type="ARBA" id="ARBA00004123"/>
    </source>
</evidence>
<accession>A0ABR2ESY1</accession>
<protein>
    <recommendedName>
        <fullName evidence="6">HAT C-terminal dimerisation domain-containing protein</fullName>
    </recommendedName>
</protein>
<dbReference type="Pfam" id="PF05699">
    <property type="entry name" value="Dimer_Tnp_hAT"/>
    <property type="match status" value="1"/>
</dbReference>
<proteinExistence type="predicted"/>
<organism evidence="7 8">
    <name type="scientific">Hibiscus sabdariffa</name>
    <name type="common">roselle</name>
    <dbReference type="NCBI Taxonomy" id="183260"/>
    <lineage>
        <taxon>Eukaryota</taxon>
        <taxon>Viridiplantae</taxon>
        <taxon>Streptophyta</taxon>
        <taxon>Embryophyta</taxon>
        <taxon>Tracheophyta</taxon>
        <taxon>Spermatophyta</taxon>
        <taxon>Magnoliopsida</taxon>
        <taxon>eudicotyledons</taxon>
        <taxon>Gunneridae</taxon>
        <taxon>Pentapetalae</taxon>
        <taxon>rosids</taxon>
        <taxon>malvids</taxon>
        <taxon>Malvales</taxon>
        <taxon>Malvaceae</taxon>
        <taxon>Malvoideae</taxon>
        <taxon>Hibiscus</taxon>
    </lineage>
</organism>
<name>A0ABR2ESY1_9ROSI</name>
<evidence type="ECO:0000313" key="8">
    <source>
        <dbReference type="Proteomes" id="UP001472677"/>
    </source>
</evidence>
<keyword evidence="8" id="KW-1185">Reference proteome</keyword>
<sequence length="479" mass="53830">MESTQNSEFVVPTTDDREVDAVSAVAGAEQIDATNNEESTPFTKRKRKKTSGVWEHFRLVKLLDGTDLLDNAKTNDVVVRKLMEKLNLQKKLVVGGKLFHVRCCAHILNLLVQDGLGEIEDIIHNVRESVKHVNASPGRLHNFSKLAKQLSMSNKHLILDVATRWNATYAMLSTALEFKEVFLNYADRESTYTTLLSKEDWKKVEEFSFNAIYSHDEAPKQMQIVQDTLYELYQEYVEAHKIANVVSSSGIDGRQGVSTGSTSMSGFSSLTSWFGKCIKTGTTKYDQHIRSVGSFTSVKSELDIYLEDEIYIGESGVFFDALGWWKENNLKFRILSNMAANILAILITTVASKSAFTAGRRVIDSHHSSLGTKVVDMLICGADWLGLAILRAVDNGNWILLHMACHVISLSHLFFADDLILYAKPDLDQACVMKGILDEFEEDLSNVREIVRNNIVWLVGDDNDVHLWNDTWVLTLGLL</sequence>
<dbReference type="InterPro" id="IPR008906">
    <property type="entry name" value="HATC_C_dom"/>
</dbReference>
<reference evidence="7 8" key="1">
    <citation type="journal article" date="2024" name="G3 (Bethesda)">
        <title>Genome assembly of Hibiscus sabdariffa L. provides insights into metabolisms of medicinal natural products.</title>
        <authorList>
            <person name="Kim T."/>
        </authorList>
    </citation>
    <scope>NUCLEOTIDE SEQUENCE [LARGE SCALE GENOMIC DNA]</scope>
    <source>
        <strain evidence="7">TK-2024</strain>
        <tissue evidence="7">Old leaves</tissue>
    </source>
</reference>
<gene>
    <name evidence="7" type="ORF">V6N12_058709</name>
</gene>
<keyword evidence="2" id="KW-0479">Metal-binding</keyword>
<evidence type="ECO:0000256" key="5">
    <source>
        <dbReference type="ARBA" id="ARBA00023242"/>
    </source>
</evidence>
<dbReference type="EMBL" id="JBBPBM010000010">
    <property type="protein sequence ID" value="KAK8565134.1"/>
    <property type="molecule type" value="Genomic_DNA"/>
</dbReference>
<keyword evidence="3" id="KW-0863">Zinc-finger</keyword>
<comment type="subcellular location">
    <subcellularLocation>
        <location evidence="1">Nucleus</location>
    </subcellularLocation>
</comment>
<evidence type="ECO:0000259" key="6">
    <source>
        <dbReference type="Pfam" id="PF05699"/>
    </source>
</evidence>
<evidence type="ECO:0000256" key="2">
    <source>
        <dbReference type="ARBA" id="ARBA00022723"/>
    </source>
</evidence>
<dbReference type="InterPro" id="IPR052035">
    <property type="entry name" value="ZnF_BED_domain_contain"/>
</dbReference>
<feature type="domain" description="HAT C-terminal dimerisation" evidence="6">
    <location>
        <begin position="301"/>
        <end position="385"/>
    </location>
</feature>
<keyword evidence="5" id="KW-0539">Nucleus</keyword>
<evidence type="ECO:0000256" key="4">
    <source>
        <dbReference type="ARBA" id="ARBA00022833"/>
    </source>
</evidence>
<evidence type="ECO:0000313" key="7">
    <source>
        <dbReference type="EMBL" id="KAK8565134.1"/>
    </source>
</evidence>
<comment type="caution">
    <text evidence="7">The sequence shown here is derived from an EMBL/GenBank/DDBJ whole genome shotgun (WGS) entry which is preliminary data.</text>
</comment>
<dbReference type="PANTHER" id="PTHR46481:SF10">
    <property type="entry name" value="ZINC FINGER BED DOMAIN-CONTAINING PROTEIN 39"/>
    <property type="match status" value="1"/>
</dbReference>
<dbReference type="SUPFAM" id="SSF53098">
    <property type="entry name" value="Ribonuclease H-like"/>
    <property type="match status" value="1"/>
</dbReference>
<dbReference type="Proteomes" id="UP001472677">
    <property type="component" value="Unassembled WGS sequence"/>
</dbReference>
<keyword evidence="4" id="KW-0862">Zinc</keyword>
<dbReference type="InterPro" id="IPR012337">
    <property type="entry name" value="RNaseH-like_sf"/>
</dbReference>
<evidence type="ECO:0000256" key="3">
    <source>
        <dbReference type="ARBA" id="ARBA00022771"/>
    </source>
</evidence>
<dbReference type="PANTHER" id="PTHR46481">
    <property type="entry name" value="ZINC FINGER BED DOMAIN-CONTAINING PROTEIN 4"/>
    <property type="match status" value="1"/>
</dbReference>